<protein>
    <submittedName>
        <fullName evidence="1">Uncharacterized protein</fullName>
    </submittedName>
</protein>
<dbReference type="EMBL" id="RBKT01000001">
    <property type="protein sequence ID" value="RKR87390.1"/>
    <property type="molecule type" value="Genomic_DNA"/>
</dbReference>
<evidence type="ECO:0000313" key="1">
    <source>
        <dbReference type="EMBL" id="RKR87390.1"/>
    </source>
</evidence>
<gene>
    <name evidence="1" type="ORF">BDK92_1665</name>
</gene>
<dbReference type="AlphaFoldDB" id="A0A495JEG0"/>
<accession>A0A495JEG0</accession>
<organism evidence="1 2">
    <name type="scientific">Micromonospora pisi</name>
    <dbReference type="NCBI Taxonomy" id="589240"/>
    <lineage>
        <taxon>Bacteria</taxon>
        <taxon>Bacillati</taxon>
        <taxon>Actinomycetota</taxon>
        <taxon>Actinomycetes</taxon>
        <taxon>Micromonosporales</taxon>
        <taxon>Micromonosporaceae</taxon>
        <taxon>Micromonospora</taxon>
    </lineage>
</organism>
<evidence type="ECO:0000313" key="2">
    <source>
        <dbReference type="Proteomes" id="UP000277671"/>
    </source>
</evidence>
<reference evidence="1 2" key="1">
    <citation type="submission" date="2018-10" db="EMBL/GenBank/DDBJ databases">
        <title>Sequencing the genomes of 1000 actinobacteria strains.</title>
        <authorList>
            <person name="Klenk H.-P."/>
        </authorList>
    </citation>
    <scope>NUCLEOTIDE SEQUENCE [LARGE SCALE GENOMIC DNA]</scope>
    <source>
        <strain evidence="1 2">DSM 45175</strain>
    </source>
</reference>
<proteinExistence type="predicted"/>
<keyword evidence="2" id="KW-1185">Reference proteome</keyword>
<dbReference type="Proteomes" id="UP000277671">
    <property type="component" value="Unassembled WGS sequence"/>
</dbReference>
<comment type="caution">
    <text evidence="1">The sequence shown here is derived from an EMBL/GenBank/DDBJ whole genome shotgun (WGS) entry which is preliminary data.</text>
</comment>
<name>A0A495JEG0_9ACTN</name>
<sequence>MARMDIMPGVGVEAVKIGDPRSDVERRLGPPAHAGKRPRAVYDSVDPMLVVTYDEDDIVELVEIGYGVDNQVYFDGVQLTYRFMDEVMADLAAKGQLGTPSDIGFDLRAGFAIYSMDSLTAQDLDPDAPEDDPRRVVEGVSVAPYAYFTADPPPLDGTDEELDAWLRKRGMLPAES</sequence>